<accession>A0A5B8XLE8</accession>
<dbReference type="PANTHER" id="PTHR10229:SF0">
    <property type="entry name" value="GTP-BINDING PROTEIN 6-RELATED"/>
    <property type="match status" value="1"/>
</dbReference>
<feature type="binding site" evidence="7">
    <location>
        <position position="251"/>
    </location>
    <ligand>
        <name>Mg(2+)</name>
        <dbReference type="ChEBI" id="CHEBI:18420"/>
    </ligand>
</feature>
<dbReference type="InterPro" id="IPR027417">
    <property type="entry name" value="P-loop_NTPase"/>
</dbReference>
<dbReference type="Proteomes" id="UP000321595">
    <property type="component" value="Chromosome"/>
</dbReference>
<keyword evidence="10" id="KW-1185">Reference proteome</keyword>
<feature type="binding site" evidence="6">
    <location>
        <begin position="271"/>
        <end position="274"/>
    </location>
    <ligand>
        <name>GTP</name>
        <dbReference type="ChEBI" id="CHEBI:37565"/>
    </ligand>
</feature>
<evidence type="ECO:0000256" key="1">
    <source>
        <dbReference type="ARBA" id="ARBA00022723"/>
    </source>
</evidence>
<feature type="binding site" evidence="7">
    <location>
        <position position="231"/>
    </location>
    <ligand>
        <name>Mg(2+)</name>
        <dbReference type="ChEBI" id="CHEBI:18420"/>
    </ligand>
</feature>
<evidence type="ECO:0000313" key="10">
    <source>
        <dbReference type="Proteomes" id="UP000321595"/>
    </source>
</evidence>
<gene>
    <name evidence="5 9" type="primary">hflX</name>
    <name evidence="9" type="ORF">FRD01_00565</name>
</gene>
<evidence type="ECO:0000259" key="8">
    <source>
        <dbReference type="PROSITE" id="PS51705"/>
    </source>
</evidence>
<name>A0A5B8XLE8_9DELT</name>
<comment type="cofactor">
    <cofactor evidence="7">
        <name>Mg(2+)</name>
        <dbReference type="ChEBI" id="CHEBI:18420"/>
    </cofactor>
</comment>
<feature type="binding site" evidence="6">
    <location>
        <begin position="224"/>
        <end position="231"/>
    </location>
    <ligand>
        <name>GTP</name>
        <dbReference type="ChEBI" id="CHEBI:37565"/>
    </ligand>
</feature>
<dbReference type="AlphaFoldDB" id="A0A5B8XLE8"/>
<dbReference type="PANTHER" id="PTHR10229">
    <property type="entry name" value="GTP-BINDING PROTEIN HFLX"/>
    <property type="match status" value="1"/>
</dbReference>
<dbReference type="InterPro" id="IPR042108">
    <property type="entry name" value="GTPase_HflX_N_sf"/>
</dbReference>
<evidence type="ECO:0000313" key="9">
    <source>
        <dbReference type="EMBL" id="QED25778.1"/>
    </source>
</evidence>
<dbReference type="SUPFAM" id="SSF52540">
    <property type="entry name" value="P-loop containing nucleoside triphosphate hydrolases"/>
    <property type="match status" value="1"/>
</dbReference>
<dbReference type="PIRSF" id="PIRSF006809">
    <property type="entry name" value="GTP-binding_hflX_prd"/>
    <property type="match status" value="1"/>
</dbReference>
<evidence type="ECO:0000256" key="2">
    <source>
        <dbReference type="ARBA" id="ARBA00022741"/>
    </source>
</evidence>
<protein>
    <recommendedName>
        <fullName evidence="5">GTPase HflX</fullName>
    </recommendedName>
    <alternativeName>
        <fullName evidence="5">GTP-binding protein HflX</fullName>
    </alternativeName>
</protein>
<dbReference type="InterPro" id="IPR006073">
    <property type="entry name" value="GTP-bd"/>
</dbReference>
<dbReference type="CDD" id="cd01878">
    <property type="entry name" value="HflX"/>
    <property type="match status" value="1"/>
</dbReference>
<comment type="subcellular location">
    <subcellularLocation>
        <location evidence="5">Cytoplasm</location>
    </subcellularLocation>
    <text evidence="5">May associate with membranes.</text>
</comment>
<dbReference type="GO" id="GO:0003924">
    <property type="term" value="F:GTPase activity"/>
    <property type="evidence" value="ECO:0007669"/>
    <property type="project" value="UniProtKB-UniRule"/>
</dbReference>
<dbReference type="EMBL" id="CP042467">
    <property type="protein sequence ID" value="QED25778.1"/>
    <property type="molecule type" value="Genomic_DNA"/>
</dbReference>
<feature type="binding site" evidence="6">
    <location>
        <begin position="337"/>
        <end position="340"/>
    </location>
    <ligand>
        <name>GTP</name>
        <dbReference type="ChEBI" id="CHEBI:37565"/>
    </ligand>
</feature>
<dbReference type="GO" id="GO:0043022">
    <property type="term" value="F:ribosome binding"/>
    <property type="evidence" value="ECO:0007669"/>
    <property type="project" value="TreeGrafter"/>
</dbReference>
<feature type="domain" description="Hflx-type G" evidence="8">
    <location>
        <begin position="218"/>
        <end position="383"/>
    </location>
</feature>
<comment type="function">
    <text evidence="5">GTPase that associates with the 50S ribosomal subunit and may have a role during protein synthesis or ribosome biogenesis.</text>
</comment>
<dbReference type="RefSeq" id="WP_146956649.1">
    <property type="nucleotide sequence ID" value="NZ_CP042467.1"/>
</dbReference>
<dbReference type="PRINTS" id="PR00326">
    <property type="entry name" value="GTP1OBG"/>
</dbReference>
<keyword evidence="5" id="KW-0963">Cytoplasm</keyword>
<dbReference type="InterPro" id="IPR016496">
    <property type="entry name" value="GTPase_HflX"/>
</dbReference>
<evidence type="ECO:0000256" key="6">
    <source>
        <dbReference type="PIRSR" id="PIRSR006809-1"/>
    </source>
</evidence>
<dbReference type="GO" id="GO:0046872">
    <property type="term" value="F:metal ion binding"/>
    <property type="evidence" value="ECO:0007669"/>
    <property type="project" value="UniProtKB-KW"/>
</dbReference>
<dbReference type="InterPro" id="IPR032305">
    <property type="entry name" value="GTP-bd_M"/>
</dbReference>
<dbReference type="InterPro" id="IPR025121">
    <property type="entry name" value="GTPase_HflX_N"/>
</dbReference>
<keyword evidence="1 7" id="KW-0479">Metal-binding</keyword>
<keyword evidence="2 5" id="KW-0547">Nucleotide-binding</keyword>
<comment type="similarity">
    <text evidence="5">Belongs to the TRAFAC class OBG-HflX-like GTPase superfamily. HflX GTPase family.</text>
</comment>
<comment type="subunit">
    <text evidence="5">Monomer. Associates with the 50S ribosomal subunit.</text>
</comment>
<keyword evidence="4 5" id="KW-0342">GTP-binding</keyword>
<dbReference type="KEGG" id="bbae:FRD01_00565"/>
<dbReference type="GO" id="GO:0005525">
    <property type="term" value="F:GTP binding"/>
    <property type="evidence" value="ECO:0007669"/>
    <property type="project" value="UniProtKB-UniRule"/>
</dbReference>
<dbReference type="OrthoDB" id="9812272at2"/>
<keyword evidence="3 7" id="KW-0460">Magnesium</keyword>
<proteinExistence type="inferred from homology"/>
<dbReference type="GO" id="GO:0005737">
    <property type="term" value="C:cytoplasm"/>
    <property type="evidence" value="ECO:0007669"/>
    <property type="project" value="UniProtKB-SubCell"/>
</dbReference>
<evidence type="ECO:0000256" key="3">
    <source>
        <dbReference type="ARBA" id="ARBA00022842"/>
    </source>
</evidence>
<dbReference type="Gene3D" id="3.40.50.11060">
    <property type="entry name" value="GTPase HflX, N-terminal domain"/>
    <property type="match status" value="1"/>
</dbReference>
<evidence type="ECO:0000256" key="5">
    <source>
        <dbReference type="HAMAP-Rule" id="MF_00900"/>
    </source>
</evidence>
<dbReference type="Gene3D" id="6.10.250.2860">
    <property type="match status" value="1"/>
</dbReference>
<dbReference type="Pfam" id="PF13167">
    <property type="entry name" value="GTP-bdg_N"/>
    <property type="match status" value="1"/>
</dbReference>
<sequence length="436" mass="48868">MARETVEAFQEGVAWFEGGRAFLLIMDEEERVDGELSRLADTLGIEVVGVELIKRPRRTESSFLGAGRIEELVELLQTRPPQLEEDEEEPENEVKPIADLVLVDAQLSPRQQINLENDLNIPVLDRTAVILQIFEKRAQTRESRLEVELARLRYDLPRLRQRGTGNDRRGGGGRGGRGHTNIELEKMRIRDRVAQLTHELEDLHKLDQTRRDQRTDVSVLALVGYTNAGKSTLMRALTGADVLAEDKLFATLGTTVRQMQPAVTPTVLVSDTVGFIQDLPHELVASFRSTLDQARDATLLLVVVDASDPAWRNQMKVVYQTLTETMGEREDEVLVLNKIDAVDEETQDRLIEEFPEALQVSAMDPTSVALLKENLVRLRDSLLKPASLFVPYSKGAVVGQIRHQASVLSETHDEMGTTFKLRAPAADLARWKAMIG</sequence>
<dbReference type="NCBIfam" id="TIGR03156">
    <property type="entry name" value="GTP_HflX"/>
    <property type="match status" value="1"/>
</dbReference>
<evidence type="ECO:0000256" key="4">
    <source>
        <dbReference type="ARBA" id="ARBA00023134"/>
    </source>
</evidence>
<dbReference type="HAMAP" id="MF_00900">
    <property type="entry name" value="GTPase_HflX"/>
    <property type="match status" value="1"/>
</dbReference>
<dbReference type="InterPro" id="IPR030394">
    <property type="entry name" value="G_HFLX_dom"/>
</dbReference>
<dbReference type="Pfam" id="PF16360">
    <property type="entry name" value="GTP-bdg_M"/>
    <property type="match status" value="1"/>
</dbReference>
<dbReference type="Pfam" id="PF01926">
    <property type="entry name" value="MMR_HSR1"/>
    <property type="match status" value="1"/>
</dbReference>
<dbReference type="Gene3D" id="3.40.50.300">
    <property type="entry name" value="P-loop containing nucleotide triphosphate hydrolases"/>
    <property type="match status" value="1"/>
</dbReference>
<dbReference type="PROSITE" id="PS51705">
    <property type="entry name" value="G_HFLX"/>
    <property type="match status" value="1"/>
</dbReference>
<organism evidence="9 10">
    <name type="scientific">Microvenator marinus</name>
    <dbReference type="NCBI Taxonomy" id="2600177"/>
    <lineage>
        <taxon>Bacteria</taxon>
        <taxon>Deltaproteobacteria</taxon>
        <taxon>Bradymonadales</taxon>
        <taxon>Microvenatoraceae</taxon>
        <taxon>Microvenator</taxon>
    </lineage>
</organism>
<evidence type="ECO:0000256" key="7">
    <source>
        <dbReference type="PIRSR" id="PIRSR006809-2"/>
    </source>
</evidence>
<reference evidence="9 10" key="1">
    <citation type="submission" date="2019-08" db="EMBL/GenBank/DDBJ databases">
        <authorList>
            <person name="Liang Q."/>
        </authorList>
    </citation>
    <scope>NUCLEOTIDE SEQUENCE [LARGE SCALE GENOMIC DNA]</scope>
    <source>
        <strain evidence="9 10">V1718</strain>
    </source>
</reference>